<evidence type="ECO:0000256" key="1">
    <source>
        <dbReference type="SAM" id="Phobius"/>
    </source>
</evidence>
<reference evidence="3 6" key="2">
    <citation type="submission" date="2021-05" db="EMBL/GenBank/DDBJ databases">
        <title>Molecular characterization for Shewanella algae harboring chromosomal blaOXA-55-like strains isolated from clinical and environment sample.</title>
        <authorList>
            <person name="Ohama Y."/>
            <person name="Aoki K."/>
            <person name="Harada S."/>
            <person name="Moriya K."/>
            <person name="Ishii Y."/>
            <person name="Tateda K."/>
        </authorList>
    </citation>
    <scope>NUCLEOTIDE SEQUENCE [LARGE SCALE GENOMIC DNA]</scope>
    <source>
        <strain evidence="3 6">MBTL60-118</strain>
    </source>
</reference>
<dbReference type="SMART" id="SM00530">
    <property type="entry name" value="HTH_XRE"/>
    <property type="match status" value="1"/>
</dbReference>
<dbReference type="EMBL" id="BPEU01000006">
    <property type="protein sequence ID" value="GIU38063.1"/>
    <property type="molecule type" value="Genomic_DNA"/>
</dbReference>
<keyword evidence="6" id="KW-1185">Reference proteome</keyword>
<dbReference type="RefSeq" id="WP_028762955.1">
    <property type="nucleotide sequence ID" value="NZ_BPEU01000006.1"/>
</dbReference>
<dbReference type="GO" id="GO:0003677">
    <property type="term" value="F:DNA binding"/>
    <property type="evidence" value="ECO:0007669"/>
    <property type="project" value="InterPro"/>
</dbReference>
<protein>
    <submittedName>
        <fullName evidence="4">Transcriptional regulator</fullName>
    </submittedName>
</protein>
<dbReference type="Proteomes" id="UP000095230">
    <property type="component" value="Unassembled WGS sequence"/>
</dbReference>
<keyword evidence="1" id="KW-0812">Transmembrane</keyword>
<dbReference type="AlphaFoldDB" id="A0A1E5ITM7"/>
<evidence type="ECO:0000313" key="3">
    <source>
        <dbReference type="EMBL" id="GIU38063.1"/>
    </source>
</evidence>
<reference evidence="4 5" key="1">
    <citation type="submission" date="2016-07" db="EMBL/GenBank/DDBJ databases">
        <title>Whole-genome of two Shewanella species isolated from a digestive organ of sea cucumber Apostichopus japonicus Selenka 1867.</title>
        <authorList>
            <person name="Hong H.-H."/>
            <person name="Choi H."/>
            <person name="Cheon S."/>
            <person name="Oh J.-S."/>
            <person name="Lee H.-G."/>
            <person name="Park C."/>
        </authorList>
    </citation>
    <scope>NUCLEOTIDE SEQUENCE [LARGE SCALE GENOMIC DNA]</scope>
    <source>
        <strain evidence="4 5">CSB03KR</strain>
    </source>
</reference>
<dbReference type="PROSITE" id="PS50943">
    <property type="entry name" value="HTH_CROC1"/>
    <property type="match status" value="1"/>
</dbReference>
<dbReference type="STRING" id="23.BEL05_15150"/>
<comment type="caution">
    <text evidence="4">The sequence shown here is derived from an EMBL/GenBank/DDBJ whole genome shotgun (WGS) entry which is preliminary data.</text>
</comment>
<evidence type="ECO:0000259" key="2">
    <source>
        <dbReference type="PROSITE" id="PS50943"/>
    </source>
</evidence>
<feature type="domain" description="HTH cro/C1-type" evidence="2">
    <location>
        <begin position="8"/>
        <end position="61"/>
    </location>
</feature>
<evidence type="ECO:0000313" key="4">
    <source>
        <dbReference type="EMBL" id="OEG73787.1"/>
    </source>
</evidence>
<gene>
    <name evidence="4" type="ORF">BEL05_15150</name>
    <name evidence="3" type="ORF">TUM3794_09840</name>
</gene>
<name>A0A1E5ITM7_SHECO</name>
<dbReference type="Proteomes" id="UP000773469">
    <property type="component" value="Unassembled WGS sequence"/>
</dbReference>
<dbReference type="OrthoDB" id="21915at2"/>
<organism evidence="4 5">
    <name type="scientific">Shewanella colwelliana</name>
    <name type="common">Alteromonas colwelliana</name>
    <dbReference type="NCBI Taxonomy" id="23"/>
    <lineage>
        <taxon>Bacteria</taxon>
        <taxon>Pseudomonadati</taxon>
        <taxon>Pseudomonadota</taxon>
        <taxon>Gammaproteobacteria</taxon>
        <taxon>Alteromonadales</taxon>
        <taxon>Shewanellaceae</taxon>
        <taxon>Shewanella</taxon>
    </lineage>
</organism>
<dbReference type="CDD" id="cd00093">
    <property type="entry name" value="HTH_XRE"/>
    <property type="match status" value="1"/>
</dbReference>
<proteinExistence type="predicted"/>
<accession>A0A1E5ITM7</accession>
<dbReference type="SUPFAM" id="SSF47413">
    <property type="entry name" value="lambda repressor-like DNA-binding domains"/>
    <property type="match status" value="1"/>
</dbReference>
<evidence type="ECO:0000313" key="5">
    <source>
        <dbReference type="Proteomes" id="UP000095230"/>
    </source>
</evidence>
<evidence type="ECO:0000313" key="6">
    <source>
        <dbReference type="Proteomes" id="UP000773469"/>
    </source>
</evidence>
<dbReference type="Gene3D" id="1.10.260.40">
    <property type="entry name" value="lambda repressor-like DNA-binding domains"/>
    <property type="match status" value="1"/>
</dbReference>
<dbReference type="EMBL" id="MCBT01000033">
    <property type="protein sequence ID" value="OEG73787.1"/>
    <property type="molecule type" value="Genomic_DNA"/>
</dbReference>
<keyword evidence="1" id="KW-1133">Transmembrane helix</keyword>
<sequence>MDINAESVKQLRQQRGWTQQHLADACDISIRTIQRVEKEGSASSETLLGLCAVLEVDQATLRSVPHPNADELRSISIYNQPALLIAAGLIGAILGALIMYFAIQH</sequence>
<feature type="transmembrane region" description="Helical" evidence="1">
    <location>
        <begin position="82"/>
        <end position="103"/>
    </location>
</feature>
<dbReference type="Pfam" id="PF01381">
    <property type="entry name" value="HTH_3"/>
    <property type="match status" value="1"/>
</dbReference>
<keyword evidence="1" id="KW-0472">Membrane</keyword>
<dbReference type="InterPro" id="IPR010982">
    <property type="entry name" value="Lambda_DNA-bd_dom_sf"/>
</dbReference>
<dbReference type="InterPro" id="IPR001387">
    <property type="entry name" value="Cro/C1-type_HTH"/>
</dbReference>